<accession>A0A084QJJ7</accession>
<dbReference type="STRING" id="1283841.A0A084QJJ7"/>
<keyword evidence="4" id="KW-1185">Reference proteome</keyword>
<reference evidence="3 4" key="1">
    <citation type="journal article" date="2014" name="BMC Genomics">
        <title>Comparative genome sequencing reveals chemotype-specific gene clusters in the toxigenic black mold Stachybotrys.</title>
        <authorList>
            <person name="Semeiks J."/>
            <person name="Borek D."/>
            <person name="Otwinowski Z."/>
            <person name="Grishin N.V."/>
        </authorList>
    </citation>
    <scope>NUCLEOTIDE SEQUENCE [LARGE SCALE GENOMIC DNA]</scope>
    <source>
        <strain evidence="3 4">IBT 40285</strain>
    </source>
</reference>
<dbReference type="SUPFAM" id="SSF50978">
    <property type="entry name" value="WD40 repeat-like"/>
    <property type="match status" value="1"/>
</dbReference>
<dbReference type="OrthoDB" id="20669at2759"/>
<dbReference type="PANTHER" id="PTHR43991:SF12">
    <property type="entry name" value="WD REPEAT PROTEIN (AFU_ORTHOLOGUE AFUA_8G05640)"/>
    <property type="match status" value="1"/>
</dbReference>
<dbReference type="InParanoid" id="A0A084QJJ7"/>
<feature type="compositionally biased region" description="Basic and acidic residues" evidence="2">
    <location>
        <begin position="693"/>
        <end position="705"/>
    </location>
</feature>
<feature type="compositionally biased region" description="Acidic residues" evidence="2">
    <location>
        <begin position="38"/>
        <end position="56"/>
    </location>
</feature>
<dbReference type="EMBL" id="KL660698">
    <property type="protein sequence ID" value="KFA64132.1"/>
    <property type="molecule type" value="Genomic_DNA"/>
</dbReference>
<dbReference type="SMART" id="SM00320">
    <property type="entry name" value="WD40"/>
    <property type="match status" value="2"/>
</dbReference>
<name>A0A084QJJ7_STAC4</name>
<protein>
    <recommendedName>
        <fullName evidence="5">DUF2415 domain-containing protein</fullName>
    </recommendedName>
</protein>
<evidence type="ECO:0008006" key="5">
    <source>
        <dbReference type="Google" id="ProtNLM"/>
    </source>
</evidence>
<feature type="repeat" description="WD" evidence="1">
    <location>
        <begin position="557"/>
        <end position="589"/>
    </location>
</feature>
<dbReference type="PROSITE" id="PS50082">
    <property type="entry name" value="WD_REPEATS_2"/>
    <property type="match status" value="1"/>
</dbReference>
<gene>
    <name evidence="3" type="ORF">S40285_00811</name>
</gene>
<evidence type="ECO:0000256" key="1">
    <source>
        <dbReference type="PROSITE-ProRule" id="PRU00221"/>
    </source>
</evidence>
<evidence type="ECO:0000313" key="4">
    <source>
        <dbReference type="Proteomes" id="UP000028524"/>
    </source>
</evidence>
<feature type="region of interest" description="Disordered" evidence="2">
    <location>
        <begin position="108"/>
        <end position="146"/>
    </location>
</feature>
<keyword evidence="1" id="KW-0853">WD repeat</keyword>
<dbReference type="Proteomes" id="UP000028524">
    <property type="component" value="Unassembled WGS sequence"/>
</dbReference>
<feature type="region of interest" description="Disordered" evidence="2">
    <location>
        <begin position="1"/>
        <end position="76"/>
    </location>
</feature>
<feature type="region of interest" description="Disordered" evidence="2">
    <location>
        <begin position="691"/>
        <end position="717"/>
    </location>
</feature>
<dbReference type="InterPro" id="IPR036322">
    <property type="entry name" value="WD40_repeat_dom_sf"/>
</dbReference>
<sequence>MRPPPPPLADRHCDNLDALTPNGHSFHPPSDTHTCYEYDSDDNGNEDDDDDDDDWTSDTGSSRSHAGQHRHPESTDDVVGIQWWIPDNEGYLPPMMHDSAVQQSIPTAHHQPYHGHGLGSPPQLPVDPDYDLSDGDAEGGGAPLHGLDQDTEAIVAMLNSNSTESRPPEADDGGTSDFSAATDSAVLPDVASLLSVLDDAMAAAEPLAEEWNQPVLPSPSTSDASQPSMVQPEQLAPFVHIFGNWVDGLHSAQGGDPNPTILGSENPGLLDFLHNWAQHFGYRPSTKGHPPDMAKVLEVSRSGPQEVRYADLAGDACDFQGLDWASMQTTRRAARTWRDRTYCNYVNRRNAQAWITPYPMATLPKGESYFRFKRMNIRQDTYLAHFQLRGIMASPTSTHTFYASPRGITRMNMSSRKTDIAMDLRHFPGYPAVTALDAGHGVVFGGTFNGEYCYKSMYSHDKAFSEGQITNAVSGITNHVKLELSRSSSTPIAAIASNDDGFRVMDTQTGNLVNTYTYPFALNCSAMSPDRRLRVMVGDHVNGLITNADTGEVLQELTGHLDYGFACDWSDNGWTVATAFQDKGMKIWDARRWCNSRGVSTPVASIVSELAGVRSLRFSPTGSGKPVLVAVEEADYVNIIDAQTFSRKQTIDFFGELGGAAFTNDGQDLNILSCDGHRGGVAQFERCGWATETHPRSRRSERDESSGMLNEPRAWRPHGASLRQASRRFTMLEDMDPF</sequence>
<proteinExistence type="predicted"/>
<feature type="compositionally biased region" description="Acidic residues" evidence="2">
    <location>
        <begin position="128"/>
        <end position="137"/>
    </location>
</feature>
<dbReference type="InterPro" id="IPR015943">
    <property type="entry name" value="WD40/YVTN_repeat-like_dom_sf"/>
</dbReference>
<dbReference type="AlphaFoldDB" id="A0A084QJJ7"/>
<dbReference type="PANTHER" id="PTHR43991">
    <property type="entry name" value="WD REPEAT PROTEIN (AFU_ORTHOLOGUE AFUA_8G05640)-RELATED"/>
    <property type="match status" value="1"/>
</dbReference>
<evidence type="ECO:0000256" key="2">
    <source>
        <dbReference type="SAM" id="MobiDB-lite"/>
    </source>
</evidence>
<dbReference type="Gene3D" id="2.130.10.10">
    <property type="entry name" value="YVTN repeat-like/Quinoprotein amine dehydrogenase"/>
    <property type="match status" value="1"/>
</dbReference>
<organism evidence="3 4">
    <name type="scientific">Stachybotrys chlorohalonatus (strain IBT 40285)</name>
    <dbReference type="NCBI Taxonomy" id="1283841"/>
    <lineage>
        <taxon>Eukaryota</taxon>
        <taxon>Fungi</taxon>
        <taxon>Dikarya</taxon>
        <taxon>Ascomycota</taxon>
        <taxon>Pezizomycotina</taxon>
        <taxon>Sordariomycetes</taxon>
        <taxon>Hypocreomycetidae</taxon>
        <taxon>Hypocreales</taxon>
        <taxon>Stachybotryaceae</taxon>
        <taxon>Stachybotrys</taxon>
    </lineage>
</organism>
<dbReference type="InterPro" id="IPR001680">
    <property type="entry name" value="WD40_rpt"/>
</dbReference>
<dbReference type="HOGENOM" id="CLU_010671_2_2_1"/>
<evidence type="ECO:0000313" key="3">
    <source>
        <dbReference type="EMBL" id="KFA64132.1"/>
    </source>
</evidence>